<reference evidence="1 2" key="1">
    <citation type="submission" date="2020-05" db="EMBL/GenBank/DDBJ databases">
        <title>Complete genome sequence of Deefgea sp. D17.</title>
        <authorList>
            <person name="Bae J.-W."/>
            <person name="Han J.E."/>
        </authorList>
    </citation>
    <scope>NUCLEOTIDE SEQUENCE [LARGE SCALE GENOMIC DNA]</scope>
    <source>
        <strain evidence="1 2">D17</strain>
    </source>
</reference>
<dbReference type="KEGG" id="dee:HQN60_01705"/>
<protein>
    <submittedName>
        <fullName evidence="1">DUF3108 domain-containing protein</fullName>
    </submittedName>
</protein>
<dbReference type="RefSeq" id="WP_173532064.1">
    <property type="nucleotide sequence ID" value="NZ_CP054143.1"/>
</dbReference>
<accession>A0A6M8SN05</accession>
<gene>
    <name evidence="1" type="ORF">HQN60_01705</name>
</gene>
<dbReference type="Proteomes" id="UP000504844">
    <property type="component" value="Chromosome"/>
</dbReference>
<dbReference type="InterPro" id="IPR021457">
    <property type="entry name" value="DUF3108"/>
</dbReference>
<sequence length="405" mass="44309">MKIWRYLLGFALLASVLLHLSVLLAGPIYDWWTQPEFEQTALRKTERKLAEQSLDESDKPAELANVKAVDQQQVFFAPATEPSVKPIATKVASAQPKPRLKTASKPAELVASEVVVASAVASAKMPVSVDGDDSLSVNVASAVVENNLVSGLASQPAVAVTAASEPASKVANKASRVMAQLNREANKRFPKVVDIGYYWTVFDARMHWKIDKDQYVLRLQANPVGKKLEYLSEGKISAKNGVTPVRFADLSLGPSVPKNSVDFDWATQTAVVGPPNALKTEPLEAGDQDLLSAALHLALMGSRQASYGMSLFSGKKRYPDVVFELKGEATLTLGTTKVDAVLMRAQWSDRQVDFWLAPEWNNLPVKMSVNLGKDGSFEILAKEVTLDGRKVLEWISPQNQQQRRP</sequence>
<dbReference type="EMBL" id="CP054143">
    <property type="protein sequence ID" value="QKJ65554.1"/>
    <property type="molecule type" value="Genomic_DNA"/>
</dbReference>
<evidence type="ECO:0000313" key="1">
    <source>
        <dbReference type="EMBL" id="QKJ65554.1"/>
    </source>
</evidence>
<evidence type="ECO:0000313" key="2">
    <source>
        <dbReference type="Proteomes" id="UP000504844"/>
    </source>
</evidence>
<dbReference type="Pfam" id="PF11306">
    <property type="entry name" value="DUF3108"/>
    <property type="match status" value="1"/>
</dbReference>
<keyword evidence="2" id="KW-1185">Reference proteome</keyword>
<organism evidence="1 2">
    <name type="scientific">Deefgea piscis</name>
    <dbReference type="NCBI Taxonomy" id="2739061"/>
    <lineage>
        <taxon>Bacteria</taxon>
        <taxon>Pseudomonadati</taxon>
        <taxon>Pseudomonadota</taxon>
        <taxon>Betaproteobacteria</taxon>
        <taxon>Neisseriales</taxon>
        <taxon>Chitinibacteraceae</taxon>
        <taxon>Deefgea</taxon>
    </lineage>
</organism>
<dbReference type="AlphaFoldDB" id="A0A6M8SN05"/>
<proteinExistence type="predicted"/>
<name>A0A6M8SN05_9NEIS</name>